<dbReference type="InterPro" id="IPR046160">
    <property type="entry name" value="DUF6162"/>
</dbReference>
<dbReference type="OrthoDB" id="95459at2"/>
<evidence type="ECO:0000313" key="2">
    <source>
        <dbReference type="EMBL" id="SGY83176.1"/>
    </source>
</evidence>
<gene>
    <name evidence="2" type="ORF">NVI5450_0239</name>
</gene>
<dbReference type="AlphaFoldDB" id="A0A1L0D8T0"/>
<feature type="transmembrane region" description="Helical" evidence="1">
    <location>
        <begin position="17"/>
        <end position="35"/>
    </location>
</feature>
<keyword evidence="1" id="KW-1133">Transmembrane helix</keyword>
<keyword evidence="1" id="KW-0812">Transmembrane</keyword>
<dbReference type="Proteomes" id="UP000183794">
    <property type="component" value="Unassembled WGS sequence"/>
</dbReference>
<dbReference type="EMBL" id="FPLD01000007">
    <property type="protein sequence ID" value="SGY83176.1"/>
    <property type="molecule type" value="Genomic_DNA"/>
</dbReference>
<organism evidence="2 3">
    <name type="scientific">Moritella viscosa</name>
    <dbReference type="NCBI Taxonomy" id="80854"/>
    <lineage>
        <taxon>Bacteria</taxon>
        <taxon>Pseudomonadati</taxon>
        <taxon>Pseudomonadota</taxon>
        <taxon>Gammaproteobacteria</taxon>
        <taxon>Alteromonadales</taxon>
        <taxon>Moritellaceae</taxon>
        <taxon>Moritella</taxon>
    </lineage>
</organism>
<evidence type="ECO:0000313" key="3">
    <source>
        <dbReference type="Proteomes" id="UP000183794"/>
    </source>
</evidence>
<proteinExistence type="predicted"/>
<reference evidence="2 3" key="1">
    <citation type="submission" date="2016-11" db="EMBL/GenBank/DDBJ databases">
        <authorList>
            <person name="Jaros S."/>
            <person name="Januszkiewicz K."/>
            <person name="Wedrychowicz H."/>
        </authorList>
    </citation>
    <scope>NUCLEOTIDE SEQUENCE [LARGE SCALE GENOMIC DNA]</scope>
    <source>
        <strain evidence="2">NVI 5450</strain>
    </source>
</reference>
<name>A0A1L0D8T0_9GAMM</name>
<dbReference type="RefSeq" id="WP_075517909.1">
    <property type="nucleotide sequence ID" value="NZ_FPLD01000007.1"/>
</dbReference>
<keyword evidence="1" id="KW-0472">Membrane</keyword>
<evidence type="ECO:0000256" key="1">
    <source>
        <dbReference type="SAM" id="Phobius"/>
    </source>
</evidence>
<protein>
    <submittedName>
        <fullName evidence="2">Uncharacterized protein</fullName>
    </submittedName>
</protein>
<sequence length="203" mass="22770">MISQSVHADDGGREGKWVALLIVLILAIAALLLPYHQAISNKKVLANHQISIKDLWSVELAMIAELRLAHEEIRNIHQDSLELESVEFEGVDIWPDMAELKELWLAPFIIDKSWERKGKHDWRKVAPALYQGIPALTTGSVAVLLNSQDTRPEVWLALDIPIPAPMTANAINADDLINAGWKQVVFTDDHDSGNTEHTDKDRH</sequence>
<accession>A0A1L0D8T0</accession>
<dbReference type="Pfam" id="PF19659">
    <property type="entry name" value="DUF6162"/>
    <property type="match status" value="1"/>
</dbReference>